<protein>
    <recommendedName>
        <fullName evidence="3">Alpha/beta hydrolase</fullName>
    </recommendedName>
</protein>
<name>A0ABS3IFC6_9MICO</name>
<reference evidence="2" key="1">
    <citation type="submission" date="2023-07" db="EMBL/GenBank/DDBJ databases">
        <title>Myceligenerans salitolerans sp. nov., a halotolerant actinomycete isolated from a salt lake in Xinjiang, China.</title>
        <authorList>
            <person name="Guan T."/>
        </authorList>
    </citation>
    <scope>NUCLEOTIDE SEQUENCE [LARGE SCALE GENOMIC DNA]</scope>
    <source>
        <strain evidence="2">XHU 5031</strain>
    </source>
</reference>
<dbReference type="Proteomes" id="UP000664617">
    <property type="component" value="Unassembled WGS sequence"/>
</dbReference>
<evidence type="ECO:0008006" key="3">
    <source>
        <dbReference type="Google" id="ProtNLM"/>
    </source>
</evidence>
<dbReference type="RefSeq" id="WP_207277135.1">
    <property type="nucleotide sequence ID" value="NZ_JAFMPK010000049.1"/>
</dbReference>
<sequence length="192" mass="20622">MSNIYDLHRTDGDPSRVVTMLPDVAYTALAPLLHHSRAALLELGWTVRVVEWSGTPDLDGARIAAAELLEGSDGPGDGVTHLVVGKSLGTLAIPAAARLGLPGIWLTPLLTWDDAADIREAVAGLEGDHLLIGGSADPTWDHDLVASLRADFVEVPGGDHRLEIPDDWRKNLETVEDLTAEIEHFASSFDVR</sequence>
<dbReference type="SUPFAM" id="SSF53474">
    <property type="entry name" value="alpha/beta-Hydrolases"/>
    <property type="match status" value="1"/>
</dbReference>
<dbReference type="Gene3D" id="3.40.50.1820">
    <property type="entry name" value="alpha/beta hydrolase"/>
    <property type="match status" value="1"/>
</dbReference>
<accession>A0ABS3IFC6</accession>
<comment type="caution">
    <text evidence="1">The sequence shown here is derived from an EMBL/GenBank/DDBJ whole genome shotgun (WGS) entry which is preliminary data.</text>
</comment>
<evidence type="ECO:0000313" key="1">
    <source>
        <dbReference type="EMBL" id="MBO0611173.1"/>
    </source>
</evidence>
<evidence type="ECO:0000313" key="2">
    <source>
        <dbReference type="Proteomes" id="UP000664617"/>
    </source>
</evidence>
<keyword evidence="2" id="KW-1185">Reference proteome</keyword>
<gene>
    <name evidence="1" type="ORF">J0911_19305</name>
</gene>
<organism evidence="1 2">
    <name type="scientific">Myceligenerans salitolerans</name>
    <dbReference type="NCBI Taxonomy" id="1230528"/>
    <lineage>
        <taxon>Bacteria</taxon>
        <taxon>Bacillati</taxon>
        <taxon>Actinomycetota</taxon>
        <taxon>Actinomycetes</taxon>
        <taxon>Micrococcales</taxon>
        <taxon>Promicromonosporaceae</taxon>
        <taxon>Myceligenerans</taxon>
    </lineage>
</organism>
<dbReference type="EMBL" id="JAFMPK010000049">
    <property type="protein sequence ID" value="MBO0611173.1"/>
    <property type="molecule type" value="Genomic_DNA"/>
</dbReference>
<proteinExistence type="predicted"/>
<dbReference type="InterPro" id="IPR029058">
    <property type="entry name" value="AB_hydrolase_fold"/>
</dbReference>